<accession>A0A3P7JHY3</accession>
<dbReference type="OrthoDB" id="428293at2759"/>
<gene>
    <name evidence="7" type="ORF">SVUK_LOCUS14487</name>
</gene>
<dbReference type="Gene3D" id="1.50.40.10">
    <property type="entry name" value="Mitochondrial carrier domain"/>
    <property type="match status" value="1"/>
</dbReference>
<keyword evidence="3 5" id="KW-0812">Transmembrane</keyword>
<comment type="subcellular location">
    <subcellularLocation>
        <location evidence="1">Membrane</location>
        <topology evidence="1">Multi-pass membrane protein</topology>
    </subcellularLocation>
</comment>
<proteinExistence type="inferred from homology"/>
<name>A0A3P7JHY3_STRVU</name>
<dbReference type="PROSITE" id="PS50920">
    <property type="entry name" value="SOLCAR"/>
    <property type="match status" value="1"/>
</dbReference>
<evidence type="ECO:0000256" key="1">
    <source>
        <dbReference type="ARBA" id="ARBA00004141"/>
    </source>
</evidence>
<dbReference type="SUPFAM" id="SSF103506">
    <property type="entry name" value="Mitochondrial carrier"/>
    <property type="match status" value="1"/>
</dbReference>
<keyword evidence="6" id="KW-0813">Transport</keyword>
<dbReference type="InterPro" id="IPR018108">
    <property type="entry name" value="MCP_transmembrane"/>
</dbReference>
<keyword evidence="8" id="KW-1185">Reference proteome</keyword>
<organism evidence="7 8">
    <name type="scientific">Strongylus vulgaris</name>
    <name type="common">Blood worm</name>
    <dbReference type="NCBI Taxonomy" id="40348"/>
    <lineage>
        <taxon>Eukaryota</taxon>
        <taxon>Metazoa</taxon>
        <taxon>Ecdysozoa</taxon>
        <taxon>Nematoda</taxon>
        <taxon>Chromadorea</taxon>
        <taxon>Rhabditida</taxon>
        <taxon>Rhabditina</taxon>
        <taxon>Rhabditomorpha</taxon>
        <taxon>Strongyloidea</taxon>
        <taxon>Strongylidae</taxon>
        <taxon>Strongylus</taxon>
    </lineage>
</organism>
<evidence type="ECO:0000313" key="7">
    <source>
        <dbReference type="EMBL" id="VDM79489.1"/>
    </source>
</evidence>
<evidence type="ECO:0000256" key="6">
    <source>
        <dbReference type="RuleBase" id="RU000488"/>
    </source>
</evidence>
<evidence type="ECO:0000256" key="3">
    <source>
        <dbReference type="ARBA" id="ARBA00022692"/>
    </source>
</evidence>
<dbReference type="EMBL" id="UYYB01105315">
    <property type="protein sequence ID" value="VDM79489.1"/>
    <property type="molecule type" value="Genomic_DNA"/>
</dbReference>
<evidence type="ECO:0000256" key="2">
    <source>
        <dbReference type="ARBA" id="ARBA00006375"/>
    </source>
</evidence>
<dbReference type="Pfam" id="PF00153">
    <property type="entry name" value="Mito_carr"/>
    <property type="match status" value="1"/>
</dbReference>
<dbReference type="AlphaFoldDB" id="A0A3P7JHY3"/>
<reference evidence="7 8" key="1">
    <citation type="submission" date="2018-11" db="EMBL/GenBank/DDBJ databases">
        <authorList>
            <consortium name="Pathogen Informatics"/>
        </authorList>
    </citation>
    <scope>NUCLEOTIDE SEQUENCE [LARGE SCALE GENOMIC DNA]</scope>
</reference>
<evidence type="ECO:0000256" key="5">
    <source>
        <dbReference type="PROSITE-ProRule" id="PRU00282"/>
    </source>
</evidence>
<protein>
    <submittedName>
        <fullName evidence="7">Uncharacterized protein</fullName>
    </submittedName>
</protein>
<dbReference type="InterPro" id="IPR023395">
    <property type="entry name" value="MCP_dom_sf"/>
</dbReference>
<dbReference type="Proteomes" id="UP000270094">
    <property type="component" value="Unassembled WGS sequence"/>
</dbReference>
<dbReference type="GO" id="GO:0016020">
    <property type="term" value="C:membrane"/>
    <property type="evidence" value="ECO:0007669"/>
    <property type="project" value="UniProtKB-SubCell"/>
</dbReference>
<evidence type="ECO:0000256" key="4">
    <source>
        <dbReference type="ARBA" id="ARBA00023136"/>
    </source>
</evidence>
<feature type="repeat" description="Solcar" evidence="5">
    <location>
        <begin position="1"/>
        <end position="63"/>
    </location>
</feature>
<evidence type="ECO:0000313" key="8">
    <source>
        <dbReference type="Proteomes" id="UP000270094"/>
    </source>
</evidence>
<sequence>MHSPRLEVIADHNLPSGGVWRTIVDTLKLEGVFGLYKGCLMANVRQVPAAVVTFVTYENVRNYVKNTS</sequence>
<keyword evidence="4 5" id="KW-0472">Membrane</keyword>
<comment type="similarity">
    <text evidence="2 6">Belongs to the mitochondrial carrier (TC 2.A.29) family.</text>
</comment>